<accession>A0A6J4K623</accession>
<dbReference type="AlphaFoldDB" id="A0A6J4K623"/>
<dbReference type="EMBL" id="CADCTC010000272">
    <property type="protein sequence ID" value="CAA9296471.1"/>
    <property type="molecule type" value="Genomic_DNA"/>
</dbReference>
<dbReference type="Gene3D" id="3.30.360.10">
    <property type="entry name" value="Dihydrodipicolinate Reductase, domain 2"/>
    <property type="match status" value="1"/>
</dbReference>
<sequence length="350" mass="37733">MEKVRFGIIGSGGIARGAHIPQLLSHGKAEIAWCADVSEATAKDAAARAGTADCGTDYVALLRERPVDAVTIGTPHNAHHAAVMAALEAGVHVCCEKPLAMNVAEAQEMAELARAKGVITFVPFSYWFVPAARLLKELIDQGHLGEILHVTGYYSQGNALTPNATMTWRFQKEIAGSGALGDLGSHLISLTYLWAGPVKRLTAQMKTFVHERKLPGSDEMGAVDVDDDVQLIGELASGGLINLSASRTYAGRNNYQRVEVSGREGGVVYDNSHPDELQVSLGRAWHERNAWATLPVGRQHRLTQLHTFVDAILEGKDPADVRPNFEVGLEVQKVMEAAQRSAESGAWVDV</sequence>
<dbReference type="EC" id="1.1.1.18" evidence="4"/>
<evidence type="ECO:0000259" key="2">
    <source>
        <dbReference type="Pfam" id="PF01408"/>
    </source>
</evidence>
<dbReference type="PANTHER" id="PTHR43818">
    <property type="entry name" value="BCDNA.GH03377"/>
    <property type="match status" value="1"/>
</dbReference>
<feature type="domain" description="GFO/IDH/MocA-like oxidoreductase" evidence="3">
    <location>
        <begin position="133"/>
        <end position="267"/>
    </location>
</feature>
<dbReference type="SUPFAM" id="SSF51735">
    <property type="entry name" value="NAD(P)-binding Rossmann-fold domains"/>
    <property type="match status" value="1"/>
</dbReference>
<evidence type="ECO:0000259" key="3">
    <source>
        <dbReference type="Pfam" id="PF22725"/>
    </source>
</evidence>
<dbReference type="InterPro" id="IPR000683">
    <property type="entry name" value="Gfo/Idh/MocA-like_OxRdtase_N"/>
</dbReference>
<dbReference type="Pfam" id="PF01408">
    <property type="entry name" value="GFO_IDH_MocA"/>
    <property type="match status" value="1"/>
</dbReference>
<gene>
    <name evidence="4" type="ORF">AVDCRST_MAG77-5615</name>
</gene>
<dbReference type="PANTHER" id="PTHR43818:SF11">
    <property type="entry name" value="BCDNA.GH03377"/>
    <property type="match status" value="1"/>
</dbReference>
<name>A0A6J4K623_9CHLR</name>
<evidence type="ECO:0000256" key="1">
    <source>
        <dbReference type="ARBA" id="ARBA00023002"/>
    </source>
</evidence>
<protein>
    <submittedName>
        <fullName evidence="4">Myo-inositol 2-dehydrogenase</fullName>
        <ecNumber evidence="4">1.1.1.18</ecNumber>
    </submittedName>
</protein>
<proteinExistence type="predicted"/>
<dbReference type="InterPro" id="IPR055170">
    <property type="entry name" value="GFO_IDH_MocA-like_dom"/>
</dbReference>
<dbReference type="InterPro" id="IPR036291">
    <property type="entry name" value="NAD(P)-bd_dom_sf"/>
</dbReference>
<dbReference type="Pfam" id="PF22725">
    <property type="entry name" value="GFO_IDH_MocA_C3"/>
    <property type="match status" value="1"/>
</dbReference>
<dbReference type="InterPro" id="IPR050463">
    <property type="entry name" value="Gfo/Idh/MocA_oxidrdct_glycsds"/>
</dbReference>
<dbReference type="SUPFAM" id="SSF55347">
    <property type="entry name" value="Glyceraldehyde-3-phosphate dehydrogenase-like, C-terminal domain"/>
    <property type="match status" value="1"/>
</dbReference>
<organism evidence="4">
    <name type="scientific">uncultured Chloroflexota bacterium</name>
    <dbReference type="NCBI Taxonomy" id="166587"/>
    <lineage>
        <taxon>Bacteria</taxon>
        <taxon>Bacillati</taxon>
        <taxon>Chloroflexota</taxon>
        <taxon>environmental samples</taxon>
    </lineage>
</organism>
<reference evidence="4" key="1">
    <citation type="submission" date="2020-02" db="EMBL/GenBank/DDBJ databases">
        <authorList>
            <person name="Meier V. D."/>
        </authorList>
    </citation>
    <scope>NUCLEOTIDE SEQUENCE</scope>
    <source>
        <strain evidence="4">AVDCRST_MAG77</strain>
    </source>
</reference>
<evidence type="ECO:0000313" key="4">
    <source>
        <dbReference type="EMBL" id="CAA9296471.1"/>
    </source>
</evidence>
<keyword evidence="1 4" id="KW-0560">Oxidoreductase</keyword>
<dbReference type="Gene3D" id="3.40.50.720">
    <property type="entry name" value="NAD(P)-binding Rossmann-like Domain"/>
    <property type="match status" value="1"/>
</dbReference>
<feature type="domain" description="Gfo/Idh/MocA-like oxidoreductase N-terminal" evidence="2">
    <location>
        <begin position="4"/>
        <end position="122"/>
    </location>
</feature>
<dbReference type="GO" id="GO:0000166">
    <property type="term" value="F:nucleotide binding"/>
    <property type="evidence" value="ECO:0007669"/>
    <property type="project" value="InterPro"/>
</dbReference>
<dbReference type="GO" id="GO:0050112">
    <property type="term" value="F:inositol 2-dehydrogenase (NAD+) activity"/>
    <property type="evidence" value="ECO:0007669"/>
    <property type="project" value="UniProtKB-EC"/>
</dbReference>